<comment type="caution">
    <text evidence="2">The sequence shown here is derived from an EMBL/GenBank/DDBJ whole genome shotgun (WGS) entry which is preliminary data.</text>
</comment>
<name>A0A2S5KIB6_9PROT</name>
<accession>A0A2S5KIB6</accession>
<feature type="transmembrane region" description="Helical" evidence="1">
    <location>
        <begin position="45"/>
        <end position="65"/>
    </location>
</feature>
<organism evidence="2 3">
    <name type="scientific">Proteobacteria bacterium 228</name>
    <dbReference type="NCBI Taxonomy" id="2083153"/>
    <lineage>
        <taxon>Bacteria</taxon>
        <taxon>Pseudomonadati</taxon>
        <taxon>Pseudomonadota</taxon>
    </lineage>
</organism>
<dbReference type="EMBL" id="PRLP01000154">
    <property type="protein sequence ID" value="PPC74249.1"/>
    <property type="molecule type" value="Genomic_DNA"/>
</dbReference>
<feature type="transmembrane region" description="Helical" evidence="1">
    <location>
        <begin position="6"/>
        <end position="24"/>
    </location>
</feature>
<dbReference type="OrthoDB" id="9255884at2"/>
<dbReference type="Proteomes" id="UP000238196">
    <property type="component" value="Unassembled WGS sequence"/>
</dbReference>
<dbReference type="AlphaFoldDB" id="A0A2S5KIB6"/>
<keyword evidence="1" id="KW-1133">Transmembrane helix</keyword>
<protein>
    <recommendedName>
        <fullName evidence="4">DUF4149 domain-containing protein</fullName>
    </recommendedName>
</protein>
<reference evidence="2 3" key="1">
    <citation type="submission" date="2018-02" db="EMBL/GenBank/DDBJ databases">
        <title>novel marine gammaproteobacteria from coastal saline agro ecosystem.</title>
        <authorList>
            <person name="Krishnan R."/>
            <person name="Ramesh Kumar N."/>
        </authorList>
    </citation>
    <scope>NUCLEOTIDE SEQUENCE [LARGE SCALE GENOMIC DNA]</scope>
    <source>
        <strain evidence="2 3">228</strain>
    </source>
</reference>
<evidence type="ECO:0000313" key="3">
    <source>
        <dbReference type="Proteomes" id="UP000238196"/>
    </source>
</evidence>
<evidence type="ECO:0000256" key="1">
    <source>
        <dbReference type="SAM" id="Phobius"/>
    </source>
</evidence>
<evidence type="ECO:0000313" key="2">
    <source>
        <dbReference type="EMBL" id="PPC74249.1"/>
    </source>
</evidence>
<proteinExistence type="predicted"/>
<gene>
    <name evidence="2" type="ORF">C4K68_26695</name>
</gene>
<sequence>MNIYTIGALVCFAFGLYTLVMRFVNPLKFPKLQELQGHYGKEAGYIMHFAGFTLMPLGLGGMLLLRAMEASMLGH</sequence>
<keyword evidence="1" id="KW-0812">Transmembrane</keyword>
<evidence type="ECO:0008006" key="4">
    <source>
        <dbReference type="Google" id="ProtNLM"/>
    </source>
</evidence>
<keyword evidence="1" id="KW-0472">Membrane</keyword>